<dbReference type="RefSeq" id="WP_213484056.1">
    <property type="nucleotide sequence ID" value="NZ_CAJRAY010000033.1"/>
</dbReference>
<dbReference type="Pfam" id="PF01764">
    <property type="entry name" value="Lipase_3"/>
    <property type="match status" value="1"/>
</dbReference>
<evidence type="ECO:0000256" key="1">
    <source>
        <dbReference type="SAM" id="SignalP"/>
    </source>
</evidence>
<keyword evidence="3" id="KW-0378">Hydrolase</keyword>
<proteinExistence type="predicted"/>
<feature type="domain" description="Fungal lipase-type" evidence="2">
    <location>
        <begin position="69"/>
        <end position="196"/>
    </location>
</feature>
<dbReference type="Proteomes" id="UP000681526">
    <property type="component" value="Unassembled WGS sequence"/>
</dbReference>
<feature type="chain" id="PRO_5047158657" evidence="1">
    <location>
        <begin position="26"/>
        <end position="259"/>
    </location>
</feature>
<feature type="signal peptide" evidence="1">
    <location>
        <begin position="1"/>
        <end position="25"/>
    </location>
</feature>
<accession>A0ABM8V2V6</accession>
<dbReference type="InterPro" id="IPR051218">
    <property type="entry name" value="Sec_MonoDiacylglyc_Lipase"/>
</dbReference>
<keyword evidence="1" id="KW-0732">Signal</keyword>
<gene>
    <name evidence="3" type="primary">txxe 1565</name>
    <name evidence="3" type="ORF">TXXE_07360</name>
</gene>
<comment type="caution">
    <text evidence="3">The sequence shown here is derived from an EMBL/GenBank/DDBJ whole genome shotgun (WGS) entry which is preliminary data.</text>
</comment>
<organism evidence="3 4">
    <name type="scientific">Thermobacillus xylanilyticus</name>
    <dbReference type="NCBI Taxonomy" id="76633"/>
    <lineage>
        <taxon>Bacteria</taxon>
        <taxon>Bacillati</taxon>
        <taxon>Bacillota</taxon>
        <taxon>Bacilli</taxon>
        <taxon>Bacillales</taxon>
        <taxon>Paenibacillaceae</taxon>
        <taxon>Thermobacillus</taxon>
    </lineage>
</organism>
<keyword evidence="4" id="KW-1185">Reference proteome</keyword>
<name>A0ABM8V2V6_THEXY</name>
<evidence type="ECO:0000313" key="4">
    <source>
        <dbReference type="Proteomes" id="UP000681526"/>
    </source>
</evidence>
<dbReference type="EMBL" id="CAJRAY010000033">
    <property type="protein sequence ID" value="CAG5083963.1"/>
    <property type="molecule type" value="Genomic_DNA"/>
</dbReference>
<dbReference type="PANTHER" id="PTHR45856:SF24">
    <property type="entry name" value="FUNGAL LIPASE-LIKE DOMAIN-CONTAINING PROTEIN"/>
    <property type="match status" value="1"/>
</dbReference>
<dbReference type="CDD" id="cd00519">
    <property type="entry name" value="Lipase_3"/>
    <property type="match status" value="1"/>
</dbReference>
<reference evidence="3 4" key="1">
    <citation type="submission" date="2021-04" db="EMBL/GenBank/DDBJ databases">
        <authorList>
            <person name="Rakotoarivonina H."/>
        </authorList>
    </citation>
    <scope>NUCLEOTIDE SEQUENCE [LARGE SCALE GENOMIC DNA]</scope>
    <source>
        <strain evidence="3 4">XE</strain>
    </source>
</reference>
<evidence type="ECO:0000259" key="2">
    <source>
        <dbReference type="Pfam" id="PF01764"/>
    </source>
</evidence>
<sequence>MSEVTRGWSARRALLLLAVLSQAYAQYKRPAGPIVLPHPYRMTAAIAGKAYADDQTAFAFLVESERDAVLAFRGTIRTDEWVSDAMARQIACPFDSRMGWTHAGFTDIYESMRGKIAEALETIASAKPLFIAGHSLGGALAVLAAAELASGGRQPVVYTFGAPRAGSPRFACRYDKLVPDSYRVANPHDIVTRLPPPIWWSPRTNAFYFYRHVRTRIGVEFRSGRRSGNHSLRGYFRSLALQDPAYAASLWTSVGTDED</sequence>
<dbReference type="PANTHER" id="PTHR45856">
    <property type="entry name" value="ALPHA/BETA-HYDROLASES SUPERFAMILY PROTEIN"/>
    <property type="match status" value="1"/>
</dbReference>
<evidence type="ECO:0000313" key="3">
    <source>
        <dbReference type="EMBL" id="CAG5083963.1"/>
    </source>
</evidence>
<dbReference type="InterPro" id="IPR002921">
    <property type="entry name" value="Fungal_lipase-type"/>
</dbReference>
<dbReference type="EC" id="3.1.1.-" evidence="3"/>
<protein>
    <submittedName>
        <fullName evidence="3">Lipase class 3</fullName>
        <ecNumber evidence="3">3.1.1.-</ecNumber>
    </submittedName>
</protein>
<dbReference type="Gene3D" id="3.40.50.1820">
    <property type="entry name" value="alpha/beta hydrolase"/>
    <property type="match status" value="1"/>
</dbReference>
<dbReference type="InterPro" id="IPR029058">
    <property type="entry name" value="AB_hydrolase_fold"/>
</dbReference>
<dbReference type="SUPFAM" id="SSF53474">
    <property type="entry name" value="alpha/beta-Hydrolases"/>
    <property type="match status" value="1"/>
</dbReference>
<dbReference type="GO" id="GO:0016787">
    <property type="term" value="F:hydrolase activity"/>
    <property type="evidence" value="ECO:0007669"/>
    <property type="project" value="UniProtKB-KW"/>
</dbReference>